<dbReference type="SUPFAM" id="SSF53756">
    <property type="entry name" value="UDP-Glycosyltransferase/glycogen phosphorylase"/>
    <property type="match status" value="1"/>
</dbReference>
<gene>
    <name evidence="1" type="ORF">A1355_15910</name>
</gene>
<evidence type="ECO:0008006" key="3">
    <source>
        <dbReference type="Google" id="ProtNLM"/>
    </source>
</evidence>
<keyword evidence="2" id="KW-1185">Reference proteome</keyword>
<sequence>MVEGIQQFIRSQQAAIIKNDLEQFLQSMTQFFIELGSSQPMQGLHLVSSKFDQMCQDVGRLSAFELLAKAEELPNEPHHIILVTELYCLGGHLEIVRDIIRTSQLPILLVASNINNRKKPVMATILDESNLIGFINADNQSFLDKLRTVQTALANPHTNSVYMLSHGYDAVATAAIASDTDKTVLFMHHCDHYPALGCYLEGAHHIDLHNVGFLRCRNEFDIQQNRYLCLSSAGFAYHLNAQRNFASPRLKTASCGGLHKLKSLPYHLDYLEVILHVLLHHDAIHFHIGHLSDEYLQSIYNTLSRNGLADSRFIYLGPAPNLPEILTQLEVDIYLPTLPLSGGKAIIDAMAAGIPIVAHQNARDRLWGSTDLIYPGAPTWDSLDKLDDIIQRTDESFWRDQSRQSQAYFERYHSESLFVSQLAQGGAPMGSPDIPSLNPYRPEIAYSLLYSGFRQ</sequence>
<reference evidence="2" key="1">
    <citation type="submission" date="2016-03" db="EMBL/GenBank/DDBJ databases">
        <authorList>
            <person name="Heylen K."/>
            <person name="De Vos P."/>
            <person name="Vekeman B."/>
        </authorList>
    </citation>
    <scope>NUCLEOTIDE SEQUENCE [LARGE SCALE GENOMIC DNA]</scope>
    <source>
        <strain evidence="2">R-45383</strain>
    </source>
</reference>
<evidence type="ECO:0000313" key="2">
    <source>
        <dbReference type="Proteomes" id="UP000077628"/>
    </source>
</evidence>
<dbReference type="EMBL" id="LUUK01000230">
    <property type="protein sequence ID" value="OAI11581.1"/>
    <property type="molecule type" value="Genomic_DNA"/>
</dbReference>
<protein>
    <recommendedName>
        <fullName evidence="3">Glycosyl transferase family 1 domain-containing protein</fullName>
    </recommendedName>
</protein>
<dbReference type="AlphaFoldDB" id="A0A177N147"/>
<comment type="caution">
    <text evidence="1">The sequence shown here is derived from an EMBL/GenBank/DDBJ whole genome shotgun (WGS) entry which is preliminary data.</text>
</comment>
<accession>A0A177N147</accession>
<proteinExistence type="predicted"/>
<dbReference type="Proteomes" id="UP000077628">
    <property type="component" value="Unassembled WGS sequence"/>
</dbReference>
<name>A0A177N147_9GAMM</name>
<dbReference type="STRING" id="702114.A1355_15910"/>
<organism evidence="1 2">
    <name type="scientific">Methylomonas koyamae</name>
    <dbReference type="NCBI Taxonomy" id="702114"/>
    <lineage>
        <taxon>Bacteria</taxon>
        <taxon>Pseudomonadati</taxon>
        <taxon>Pseudomonadota</taxon>
        <taxon>Gammaproteobacteria</taxon>
        <taxon>Methylococcales</taxon>
        <taxon>Methylococcaceae</taxon>
        <taxon>Methylomonas</taxon>
    </lineage>
</organism>
<evidence type="ECO:0000313" key="1">
    <source>
        <dbReference type="EMBL" id="OAI11581.1"/>
    </source>
</evidence>
<dbReference type="Gene3D" id="3.40.50.2000">
    <property type="entry name" value="Glycogen Phosphorylase B"/>
    <property type="match status" value="1"/>
</dbReference>